<dbReference type="PANTHER" id="PTHR46783:SF3">
    <property type="entry name" value="GLOBIN FAMILY PROFILE DOMAIN-CONTAINING PROTEIN"/>
    <property type="match status" value="1"/>
</dbReference>
<keyword evidence="6" id="KW-0479">Metal-binding</keyword>
<evidence type="ECO:0000256" key="1">
    <source>
        <dbReference type="ARBA" id="ARBA00011245"/>
    </source>
</evidence>
<keyword evidence="3 10" id="KW-0813">Transport</keyword>
<name>A0AAV2IC44_LYMST</name>
<evidence type="ECO:0000259" key="11">
    <source>
        <dbReference type="PROSITE" id="PS01033"/>
    </source>
</evidence>
<dbReference type="InterPro" id="IPR000971">
    <property type="entry name" value="Globin"/>
</dbReference>
<dbReference type="CDD" id="cd01040">
    <property type="entry name" value="Mb-like"/>
    <property type="match status" value="1"/>
</dbReference>
<proteinExistence type="inferred from homology"/>
<dbReference type="Proteomes" id="UP001497497">
    <property type="component" value="Unassembled WGS sequence"/>
</dbReference>
<gene>
    <name evidence="12" type="ORF">GSLYS_00017762001</name>
</gene>
<comment type="caution">
    <text evidence="12">The sequence shown here is derived from an EMBL/GenBank/DDBJ whole genome shotgun (WGS) entry which is preliminary data.</text>
</comment>
<keyword evidence="13" id="KW-1185">Reference proteome</keyword>
<keyword evidence="7" id="KW-0408">Iron</keyword>
<dbReference type="GO" id="GO:0005344">
    <property type="term" value="F:oxygen carrier activity"/>
    <property type="evidence" value="ECO:0007669"/>
    <property type="project" value="UniProtKB-KW"/>
</dbReference>
<dbReference type="EMBL" id="CAXITT010000610">
    <property type="protein sequence ID" value="CAL1544249.1"/>
    <property type="molecule type" value="Genomic_DNA"/>
</dbReference>
<dbReference type="InterPro" id="IPR013314">
    <property type="entry name" value="Globin_lamprey/hagfish"/>
</dbReference>
<evidence type="ECO:0000256" key="9">
    <source>
        <dbReference type="ARBA" id="ARBA00030087"/>
    </source>
</evidence>
<evidence type="ECO:0000313" key="12">
    <source>
        <dbReference type="EMBL" id="CAL1544249.1"/>
    </source>
</evidence>
<evidence type="ECO:0000256" key="3">
    <source>
        <dbReference type="ARBA" id="ARBA00022448"/>
    </source>
</evidence>
<evidence type="ECO:0000256" key="6">
    <source>
        <dbReference type="ARBA" id="ARBA00022723"/>
    </source>
</evidence>
<dbReference type="Gene3D" id="1.10.490.10">
    <property type="entry name" value="Globins"/>
    <property type="match status" value="1"/>
</dbReference>
<dbReference type="Pfam" id="PF00042">
    <property type="entry name" value="Globin"/>
    <property type="match status" value="1"/>
</dbReference>
<sequence>MFSCCKGKRREGGDSNVKPPCQSPTEMFDALGIKASLDDADKKLIIQSGKMFKDINLIDRGVPFLVLFFKMYPGHLRYFKAFKSLTPDELTSLPVTENHGRRVLEQMTNIVDCVNNPFKLKDLVIDLAYRHRMRRVRSRQFKDMLILFIRFIKEELGPKFTQQHENAWSKLVAVILEVLEEEESKVSRASSGTQNNAIAIITSPEDTLSSSTETHDQTP</sequence>
<evidence type="ECO:0000313" key="13">
    <source>
        <dbReference type="Proteomes" id="UP001497497"/>
    </source>
</evidence>
<comment type="similarity">
    <text evidence="10">Belongs to the globin family.</text>
</comment>
<dbReference type="GO" id="GO:0005506">
    <property type="term" value="F:iron ion binding"/>
    <property type="evidence" value="ECO:0007669"/>
    <property type="project" value="InterPro"/>
</dbReference>
<keyword evidence="8" id="KW-0514">Muscle protein</keyword>
<dbReference type="GO" id="GO:0020037">
    <property type="term" value="F:heme binding"/>
    <property type="evidence" value="ECO:0007669"/>
    <property type="project" value="InterPro"/>
</dbReference>
<dbReference type="InterPro" id="IPR012292">
    <property type="entry name" value="Globin/Proto"/>
</dbReference>
<evidence type="ECO:0000256" key="8">
    <source>
        <dbReference type="ARBA" id="ARBA00023179"/>
    </source>
</evidence>
<dbReference type="GO" id="GO:0016491">
    <property type="term" value="F:oxidoreductase activity"/>
    <property type="evidence" value="ECO:0007669"/>
    <property type="project" value="UniProtKB-ARBA"/>
</dbReference>
<dbReference type="AlphaFoldDB" id="A0AAV2IC44"/>
<evidence type="ECO:0000256" key="10">
    <source>
        <dbReference type="RuleBase" id="RU000356"/>
    </source>
</evidence>
<evidence type="ECO:0000256" key="2">
    <source>
        <dbReference type="ARBA" id="ARBA00013895"/>
    </source>
</evidence>
<organism evidence="12 13">
    <name type="scientific">Lymnaea stagnalis</name>
    <name type="common">Great pond snail</name>
    <name type="synonym">Helix stagnalis</name>
    <dbReference type="NCBI Taxonomy" id="6523"/>
    <lineage>
        <taxon>Eukaryota</taxon>
        <taxon>Metazoa</taxon>
        <taxon>Spiralia</taxon>
        <taxon>Lophotrochozoa</taxon>
        <taxon>Mollusca</taxon>
        <taxon>Gastropoda</taxon>
        <taxon>Heterobranchia</taxon>
        <taxon>Euthyneura</taxon>
        <taxon>Panpulmonata</taxon>
        <taxon>Hygrophila</taxon>
        <taxon>Lymnaeoidea</taxon>
        <taxon>Lymnaeidae</taxon>
        <taxon>Lymnaea</taxon>
    </lineage>
</organism>
<feature type="domain" description="Globin" evidence="11">
    <location>
        <begin position="36"/>
        <end position="184"/>
    </location>
</feature>
<protein>
    <recommendedName>
        <fullName evidence="2">Globin</fullName>
    </recommendedName>
    <alternativeName>
        <fullName evidence="9">Myoglobin</fullName>
    </alternativeName>
</protein>
<evidence type="ECO:0000256" key="4">
    <source>
        <dbReference type="ARBA" id="ARBA00022617"/>
    </source>
</evidence>
<dbReference type="PANTHER" id="PTHR46783">
    <property type="entry name" value="CYTOGLOBIN"/>
    <property type="match status" value="1"/>
</dbReference>
<dbReference type="GO" id="GO:0019825">
    <property type="term" value="F:oxygen binding"/>
    <property type="evidence" value="ECO:0007669"/>
    <property type="project" value="InterPro"/>
</dbReference>
<dbReference type="SUPFAM" id="SSF46458">
    <property type="entry name" value="Globin-like"/>
    <property type="match status" value="1"/>
</dbReference>
<dbReference type="PROSITE" id="PS01033">
    <property type="entry name" value="GLOBIN"/>
    <property type="match status" value="1"/>
</dbReference>
<keyword evidence="5 10" id="KW-0561">Oxygen transport</keyword>
<evidence type="ECO:0000256" key="7">
    <source>
        <dbReference type="ARBA" id="ARBA00023004"/>
    </source>
</evidence>
<reference evidence="12 13" key="1">
    <citation type="submission" date="2024-04" db="EMBL/GenBank/DDBJ databases">
        <authorList>
            <consortium name="Genoscope - CEA"/>
            <person name="William W."/>
        </authorList>
    </citation>
    <scope>NUCLEOTIDE SEQUENCE [LARGE SCALE GENOMIC DNA]</scope>
</reference>
<dbReference type="InterPro" id="IPR009050">
    <property type="entry name" value="Globin-like_sf"/>
</dbReference>
<dbReference type="InterPro" id="IPR044399">
    <property type="entry name" value="Mb-like_M"/>
</dbReference>
<accession>A0AAV2IC44</accession>
<comment type="subunit">
    <text evidence="1">Monomer.</text>
</comment>
<evidence type="ECO:0000256" key="5">
    <source>
        <dbReference type="ARBA" id="ARBA00022621"/>
    </source>
</evidence>
<keyword evidence="4 10" id="KW-0349">Heme</keyword>